<proteinExistence type="predicted"/>
<dbReference type="AlphaFoldDB" id="A0A7Y9UPZ7"/>
<dbReference type="RefSeq" id="WP_179501258.1">
    <property type="nucleotide sequence ID" value="NZ_JACCAA010000001.1"/>
</dbReference>
<reference evidence="2 3" key="1">
    <citation type="submission" date="2020-07" db="EMBL/GenBank/DDBJ databases">
        <title>Sequencing the genomes of 1000 actinobacteria strains.</title>
        <authorList>
            <person name="Klenk H.-P."/>
        </authorList>
    </citation>
    <scope>NUCLEOTIDE SEQUENCE [LARGE SCALE GENOMIC DNA]</scope>
    <source>
        <strain evidence="2 3">DSM 23819</strain>
    </source>
</reference>
<organism evidence="2 3">
    <name type="scientific">Nocardioides daedukensis</name>
    <dbReference type="NCBI Taxonomy" id="634462"/>
    <lineage>
        <taxon>Bacteria</taxon>
        <taxon>Bacillati</taxon>
        <taxon>Actinomycetota</taxon>
        <taxon>Actinomycetes</taxon>
        <taxon>Propionibacteriales</taxon>
        <taxon>Nocardioidaceae</taxon>
        <taxon>Nocardioides</taxon>
    </lineage>
</organism>
<gene>
    <name evidence="2" type="ORF">BJ980_000984</name>
</gene>
<protein>
    <submittedName>
        <fullName evidence="2">Uncharacterized protein</fullName>
    </submittedName>
</protein>
<keyword evidence="3" id="KW-1185">Reference proteome</keyword>
<evidence type="ECO:0000313" key="3">
    <source>
        <dbReference type="Proteomes" id="UP000540656"/>
    </source>
</evidence>
<dbReference type="Proteomes" id="UP000540656">
    <property type="component" value="Unassembled WGS sequence"/>
</dbReference>
<evidence type="ECO:0000313" key="2">
    <source>
        <dbReference type="EMBL" id="NYG58061.1"/>
    </source>
</evidence>
<accession>A0A7Y9UPZ7</accession>
<sequence length="71" mass="7814">MSQIASVRLPYDDPATPREMAIDCHAVGEHLHIPQTRRPSPVTPRAEHPATRWDVPTATASFAGALHLHLN</sequence>
<feature type="region of interest" description="Disordered" evidence="1">
    <location>
        <begin position="35"/>
        <end position="54"/>
    </location>
</feature>
<name>A0A7Y9UPZ7_9ACTN</name>
<evidence type="ECO:0000256" key="1">
    <source>
        <dbReference type="SAM" id="MobiDB-lite"/>
    </source>
</evidence>
<dbReference type="EMBL" id="JACCAA010000001">
    <property type="protein sequence ID" value="NYG58061.1"/>
    <property type="molecule type" value="Genomic_DNA"/>
</dbReference>
<comment type="caution">
    <text evidence="2">The sequence shown here is derived from an EMBL/GenBank/DDBJ whole genome shotgun (WGS) entry which is preliminary data.</text>
</comment>